<dbReference type="PRINTS" id="PR01021">
    <property type="entry name" value="OMPADOMAIN"/>
</dbReference>
<dbReference type="GO" id="GO:0009279">
    <property type="term" value="C:cell outer membrane"/>
    <property type="evidence" value="ECO:0007669"/>
    <property type="project" value="UniProtKB-SubCell"/>
</dbReference>
<dbReference type="PANTHER" id="PTHR30329:SF21">
    <property type="entry name" value="LIPOPROTEIN YIAD-RELATED"/>
    <property type="match status" value="1"/>
</dbReference>
<dbReference type="SUPFAM" id="SSF82171">
    <property type="entry name" value="DPP6 N-terminal domain-like"/>
    <property type="match status" value="1"/>
</dbReference>
<name>A0AAP2GGF0_9BACT</name>
<feature type="domain" description="OmpA-like" evidence="6">
    <location>
        <begin position="611"/>
        <end position="729"/>
    </location>
</feature>
<dbReference type="Gene3D" id="3.30.1330.60">
    <property type="entry name" value="OmpA-like domain"/>
    <property type="match status" value="1"/>
</dbReference>
<comment type="subcellular location">
    <subcellularLocation>
        <location evidence="1">Cell outer membrane</location>
    </subcellularLocation>
</comment>
<protein>
    <submittedName>
        <fullName evidence="7">PD40 domain-containing protein</fullName>
    </submittedName>
</protein>
<dbReference type="Proteomes" id="UP001319180">
    <property type="component" value="Unassembled WGS sequence"/>
</dbReference>
<sequence length="731" mass="80268">MDKLLITLTLLSCLTVSGVCQSAMEKGDRYYNKKDYTNALAAYLSLGNSDDPDLNFKIGFSYLYTEKKSRAAAFLEKAYRAKPTVDPDIDYYLGMAYQNDHQYAKAREHYEEFRRKNKKLAEVATEKIFECEIGDSLTRKPVNVLIENAGGEVNSSFHEYSPLVTADGKTMIFTSNRSEDDYKIKSGTNFEDIYISQKVGENWGPPQKISPNINIKFNDAAASLSADGNTLLLYYEEGAGDILMSTRENGDWSKPVPLNKNINTPMFWETSACISADGKRLFFSSNRPGGRGELDIWVSELDAKGQWGKAVNLGPAINTPGNEDSPYIHPDGVTLYFSSDGHPSMGSNDIFMTEFKNGKWTRPVNLGYPVNSMEYDGFFSISEDKKTGHYSTLRADGLGSADIYKVTFLPPKEDKPLLLASNEPPVQPVVTPVAEPVVEQPKVEEPVVTTPPPAEVVPAVVETPKVEAPPPPVVEEPKPVVEEPKKEEPKPVEPAPVVVAEAPKVEEYIDPSIQQSKDAKVVTILKGKVIDETTAKPLGAVISLVNNETGKVVTRINSNAETGDFELTIPHGGNYGVSTERSGYLFNSINFNLPAFAEFQEIDTHIIMVKAEVGSIAVLKNVFFDVGQSELKTESVAEVEKIRELLVTQPHLVVQINGHTDNTGNAANNKVLSLKRASAVVDYLVQHGIAATRVSAKGFGAEKPIVSNDDEEEGRAINRRTEIEIIESNGG</sequence>
<comment type="caution">
    <text evidence="7">The sequence shown here is derived from an EMBL/GenBank/DDBJ whole genome shotgun (WGS) entry which is preliminary data.</text>
</comment>
<evidence type="ECO:0000256" key="3">
    <source>
        <dbReference type="ARBA" id="ARBA00023237"/>
    </source>
</evidence>
<dbReference type="CDD" id="cd07185">
    <property type="entry name" value="OmpA_C-like"/>
    <property type="match status" value="1"/>
</dbReference>
<dbReference type="InterPro" id="IPR011990">
    <property type="entry name" value="TPR-like_helical_dom_sf"/>
</dbReference>
<dbReference type="InterPro" id="IPR011659">
    <property type="entry name" value="WD40"/>
</dbReference>
<dbReference type="Gene3D" id="1.25.40.10">
    <property type="entry name" value="Tetratricopeptide repeat domain"/>
    <property type="match status" value="1"/>
</dbReference>
<feature type="compositionally biased region" description="Basic and acidic residues" evidence="5">
    <location>
        <begin position="475"/>
        <end position="491"/>
    </location>
</feature>
<keyword evidence="3" id="KW-0998">Cell outer membrane</keyword>
<dbReference type="InterPro" id="IPR050330">
    <property type="entry name" value="Bact_OuterMem_StrucFunc"/>
</dbReference>
<proteinExistence type="predicted"/>
<dbReference type="SUPFAM" id="SSF103088">
    <property type="entry name" value="OmpA-like"/>
    <property type="match status" value="1"/>
</dbReference>
<dbReference type="RefSeq" id="WP_254089302.1">
    <property type="nucleotide sequence ID" value="NZ_JAHESC010000006.1"/>
</dbReference>
<evidence type="ECO:0000256" key="2">
    <source>
        <dbReference type="ARBA" id="ARBA00023136"/>
    </source>
</evidence>
<dbReference type="SUPFAM" id="SSF48452">
    <property type="entry name" value="TPR-like"/>
    <property type="match status" value="1"/>
</dbReference>
<dbReference type="EMBL" id="JAHESC010000006">
    <property type="protein sequence ID" value="MBT1686061.1"/>
    <property type="molecule type" value="Genomic_DNA"/>
</dbReference>
<organism evidence="7 8">
    <name type="scientific">Dawidia soli</name>
    <dbReference type="NCBI Taxonomy" id="2782352"/>
    <lineage>
        <taxon>Bacteria</taxon>
        <taxon>Pseudomonadati</taxon>
        <taxon>Bacteroidota</taxon>
        <taxon>Cytophagia</taxon>
        <taxon>Cytophagales</taxon>
        <taxon>Chryseotaleaceae</taxon>
        <taxon>Dawidia</taxon>
    </lineage>
</organism>
<reference evidence="7 8" key="1">
    <citation type="submission" date="2021-05" db="EMBL/GenBank/DDBJ databases">
        <title>A Polyphasic approach of four new species of the genus Ohtaekwangia: Ohtaekwangia histidinii sp. nov., Ohtaekwangia cretensis sp. nov., Ohtaekwangia indiensis sp. nov., Ohtaekwangia reichenbachii sp. nov. from diverse environment.</title>
        <authorList>
            <person name="Octaviana S."/>
        </authorList>
    </citation>
    <scope>NUCLEOTIDE SEQUENCE [LARGE SCALE GENOMIC DNA]</scope>
    <source>
        <strain evidence="7 8">PWU37</strain>
    </source>
</reference>
<dbReference type="PROSITE" id="PS51123">
    <property type="entry name" value="OMPA_2"/>
    <property type="match status" value="1"/>
</dbReference>
<evidence type="ECO:0000256" key="5">
    <source>
        <dbReference type="SAM" id="MobiDB-lite"/>
    </source>
</evidence>
<dbReference type="InterPro" id="IPR011042">
    <property type="entry name" value="6-blade_b-propeller_TolB-like"/>
</dbReference>
<evidence type="ECO:0000256" key="1">
    <source>
        <dbReference type="ARBA" id="ARBA00004442"/>
    </source>
</evidence>
<evidence type="ECO:0000256" key="4">
    <source>
        <dbReference type="PROSITE-ProRule" id="PRU00473"/>
    </source>
</evidence>
<dbReference type="Pfam" id="PF00691">
    <property type="entry name" value="OmpA"/>
    <property type="match status" value="1"/>
</dbReference>
<dbReference type="AlphaFoldDB" id="A0AAP2GGF0"/>
<dbReference type="InterPro" id="IPR036737">
    <property type="entry name" value="OmpA-like_sf"/>
</dbReference>
<gene>
    <name evidence="7" type="ORF">KK078_05810</name>
</gene>
<evidence type="ECO:0000313" key="7">
    <source>
        <dbReference type="EMBL" id="MBT1686061.1"/>
    </source>
</evidence>
<evidence type="ECO:0000259" key="6">
    <source>
        <dbReference type="PROSITE" id="PS51123"/>
    </source>
</evidence>
<keyword evidence="8" id="KW-1185">Reference proteome</keyword>
<dbReference type="InterPro" id="IPR006665">
    <property type="entry name" value="OmpA-like"/>
</dbReference>
<feature type="region of interest" description="Disordered" evidence="5">
    <location>
        <begin position="468"/>
        <end position="493"/>
    </location>
</feature>
<dbReference type="PANTHER" id="PTHR30329">
    <property type="entry name" value="STATOR ELEMENT OF FLAGELLAR MOTOR COMPLEX"/>
    <property type="match status" value="1"/>
</dbReference>
<dbReference type="InterPro" id="IPR006664">
    <property type="entry name" value="OMP_bac"/>
</dbReference>
<dbReference type="Gene3D" id="2.120.10.30">
    <property type="entry name" value="TolB, C-terminal domain"/>
    <property type="match status" value="1"/>
</dbReference>
<keyword evidence="2 4" id="KW-0472">Membrane</keyword>
<evidence type="ECO:0000313" key="8">
    <source>
        <dbReference type="Proteomes" id="UP001319180"/>
    </source>
</evidence>
<dbReference type="Pfam" id="PF07676">
    <property type="entry name" value="PD40"/>
    <property type="match status" value="3"/>
</dbReference>
<accession>A0AAP2GGF0</accession>